<comment type="caution">
    <text evidence="7">The sequence shown here is derived from an EMBL/GenBank/DDBJ whole genome shotgun (WGS) entry which is preliminary data.</text>
</comment>
<keyword evidence="4" id="KW-0325">Glycoprotein</keyword>
<dbReference type="AlphaFoldDB" id="A0A6L2PNN3"/>
<feature type="domain" description="Carboxylesterase type B" evidence="6">
    <location>
        <begin position="2"/>
        <end position="388"/>
    </location>
</feature>
<dbReference type="PANTHER" id="PTHR43142">
    <property type="entry name" value="CARBOXYLIC ESTER HYDROLASE"/>
    <property type="match status" value="1"/>
</dbReference>
<keyword evidence="8" id="KW-1185">Reference proteome</keyword>
<protein>
    <recommendedName>
        <fullName evidence="5">Carboxylic ester hydrolase</fullName>
        <ecNumber evidence="5">3.1.1.-</ecNumber>
    </recommendedName>
</protein>
<gene>
    <name evidence="7" type="ORF">Cfor_05019</name>
</gene>
<feature type="non-terminal residue" evidence="7">
    <location>
        <position position="1"/>
    </location>
</feature>
<dbReference type="InterPro" id="IPR019819">
    <property type="entry name" value="Carboxylesterase_B_CS"/>
</dbReference>
<evidence type="ECO:0000256" key="5">
    <source>
        <dbReference type="RuleBase" id="RU361235"/>
    </source>
</evidence>
<sequence>SPQPLDKWEGVLEAKKPGPKCLQRNVNTEKQETSGQEDCLFINVYTPYIRGHHQLAVMVFIHGGRWQDGQGSDYQPHHLLDKDVVLVTFNYRLGPLGFLSTGDDACPGNNGLKDQVAALRWVRDNIAAFGGNPNSVTIFGVSTGGASVHYHLLSPASQGLFHRAVSQSGTALCSWALAPNGSSTHLTERLANLLHCQSQPSSTLVSCLRKKNAVDITAADRADQEWSINTKTRFKPVIETGHDAFLPAHPVELVRNESVVPWMTGITSEEGESYRLWCVSECDQVKNKHLDTYDLSKLNSIADLDVIFEDAAPVAFSYDTSPRKNEVSKLIRKFYFGDKSISNDTLTSVVNMFTDGLFLRGADQAVSLHVARGAAPIFYYCFTYRGSISYSTLFSNATANY</sequence>
<evidence type="ECO:0000313" key="8">
    <source>
        <dbReference type="Proteomes" id="UP000502823"/>
    </source>
</evidence>
<keyword evidence="3 5" id="KW-0378">Hydrolase</keyword>
<evidence type="ECO:0000256" key="1">
    <source>
        <dbReference type="ARBA" id="ARBA00005964"/>
    </source>
</evidence>
<dbReference type="InterPro" id="IPR029058">
    <property type="entry name" value="AB_hydrolase_fold"/>
</dbReference>
<dbReference type="Proteomes" id="UP000502823">
    <property type="component" value="Unassembled WGS sequence"/>
</dbReference>
<dbReference type="PANTHER" id="PTHR43142:SF1">
    <property type="entry name" value="CARBOXYLIC ESTER HYDROLASE"/>
    <property type="match status" value="1"/>
</dbReference>
<dbReference type="Pfam" id="PF00135">
    <property type="entry name" value="COesterase"/>
    <property type="match status" value="1"/>
</dbReference>
<accession>A0A6L2PNN3</accession>
<evidence type="ECO:0000313" key="7">
    <source>
        <dbReference type="EMBL" id="GFG34026.1"/>
    </source>
</evidence>
<organism evidence="7 8">
    <name type="scientific">Coptotermes formosanus</name>
    <name type="common">Formosan subterranean termite</name>
    <dbReference type="NCBI Taxonomy" id="36987"/>
    <lineage>
        <taxon>Eukaryota</taxon>
        <taxon>Metazoa</taxon>
        <taxon>Ecdysozoa</taxon>
        <taxon>Arthropoda</taxon>
        <taxon>Hexapoda</taxon>
        <taxon>Insecta</taxon>
        <taxon>Pterygota</taxon>
        <taxon>Neoptera</taxon>
        <taxon>Polyneoptera</taxon>
        <taxon>Dictyoptera</taxon>
        <taxon>Blattodea</taxon>
        <taxon>Blattoidea</taxon>
        <taxon>Termitoidae</taxon>
        <taxon>Rhinotermitidae</taxon>
        <taxon>Coptotermes</taxon>
    </lineage>
</organism>
<dbReference type="SUPFAM" id="SSF53474">
    <property type="entry name" value="alpha/beta-Hydrolases"/>
    <property type="match status" value="1"/>
</dbReference>
<feature type="non-terminal residue" evidence="7">
    <location>
        <position position="401"/>
    </location>
</feature>
<dbReference type="InterPro" id="IPR019826">
    <property type="entry name" value="Carboxylesterase_B_AS"/>
</dbReference>
<evidence type="ECO:0000256" key="4">
    <source>
        <dbReference type="ARBA" id="ARBA00023180"/>
    </source>
</evidence>
<dbReference type="InterPro" id="IPR002018">
    <property type="entry name" value="CarbesteraseB"/>
</dbReference>
<dbReference type="Gene3D" id="3.40.50.1820">
    <property type="entry name" value="alpha/beta hydrolase"/>
    <property type="match status" value="1"/>
</dbReference>
<dbReference type="EC" id="3.1.1.-" evidence="5"/>
<dbReference type="EMBL" id="BLKM01005338">
    <property type="protein sequence ID" value="GFG34026.1"/>
    <property type="molecule type" value="Genomic_DNA"/>
</dbReference>
<evidence type="ECO:0000259" key="6">
    <source>
        <dbReference type="Pfam" id="PF00135"/>
    </source>
</evidence>
<dbReference type="GO" id="GO:0052689">
    <property type="term" value="F:carboxylic ester hydrolase activity"/>
    <property type="evidence" value="ECO:0007669"/>
    <property type="project" value="UniProtKB-KW"/>
</dbReference>
<dbReference type="PROSITE" id="PS00122">
    <property type="entry name" value="CARBOXYLESTERASE_B_1"/>
    <property type="match status" value="1"/>
</dbReference>
<proteinExistence type="inferred from homology"/>
<reference evidence="8" key="1">
    <citation type="submission" date="2020-01" db="EMBL/GenBank/DDBJ databases">
        <title>Draft genome sequence of the Termite Coptotermes fromosanus.</title>
        <authorList>
            <person name="Itakura S."/>
            <person name="Yosikawa Y."/>
            <person name="Umezawa K."/>
        </authorList>
    </citation>
    <scope>NUCLEOTIDE SEQUENCE [LARGE SCALE GENOMIC DNA]</scope>
</reference>
<evidence type="ECO:0000256" key="2">
    <source>
        <dbReference type="ARBA" id="ARBA00022487"/>
    </source>
</evidence>
<dbReference type="OrthoDB" id="8174896at2759"/>
<keyword evidence="2" id="KW-0719">Serine esterase</keyword>
<dbReference type="PROSITE" id="PS00941">
    <property type="entry name" value="CARBOXYLESTERASE_B_2"/>
    <property type="match status" value="1"/>
</dbReference>
<comment type="similarity">
    <text evidence="1 5">Belongs to the type-B carboxylesterase/lipase family.</text>
</comment>
<evidence type="ECO:0000256" key="3">
    <source>
        <dbReference type="ARBA" id="ARBA00022801"/>
    </source>
</evidence>
<name>A0A6L2PNN3_COPFO</name>
<dbReference type="InParanoid" id="A0A6L2PNN3"/>